<evidence type="ECO:0000256" key="5">
    <source>
        <dbReference type="ARBA" id="ARBA00023136"/>
    </source>
</evidence>
<gene>
    <name evidence="8" type="ORF">SAMN05216252_12376</name>
</gene>
<reference evidence="8 9" key="1">
    <citation type="submission" date="2017-06" db="EMBL/GenBank/DDBJ databases">
        <authorList>
            <person name="Kim H.J."/>
            <person name="Triplett B.A."/>
        </authorList>
    </citation>
    <scope>NUCLEOTIDE SEQUENCE [LARGE SCALE GENOMIC DNA]</scope>
    <source>
        <strain evidence="8 9">CGMCC 4.1858</strain>
    </source>
</reference>
<evidence type="ECO:0000256" key="3">
    <source>
        <dbReference type="ARBA" id="ARBA00022692"/>
    </source>
</evidence>
<feature type="transmembrane region" description="Helical" evidence="6">
    <location>
        <begin position="81"/>
        <end position="102"/>
    </location>
</feature>
<keyword evidence="2" id="KW-1003">Cell membrane</keyword>
<proteinExistence type="predicted"/>
<accession>A0A239M8X5</accession>
<evidence type="ECO:0000256" key="4">
    <source>
        <dbReference type="ARBA" id="ARBA00022989"/>
    </source>
</evidence>
<feature type="transmembrane region" description="Helical" evidence="6">
    <location>
        <begin position="16"/>
        <end position="35"/>
    </location>
</feature>
<dbReference type="Proteomes" id="UP000198280">
    <property type="component" value="Unassembled WGS sequence"/>
</dbReference>
<organism evidence="8 9">
    <name type="scientific">Actinacidiphila glaucinigra</name>
    <dbReference type="NCBI Taxonomy" id="235986"/>
    <lineage>
        <taxon>Bacteria</taxon>
        <taxon>Bacillati</taxon>
        <taxon>Actinomycetota</taxon>
        <taxon>Actinomycetes</taxon>
        <taxon>Kitasatosporales</taxon>
        <taxon>Streptomycetaceae</taxon>
        <taxon>Actinacidiphila</taxon>
    </lineage>
</organism>
<keyword evidence="3 6" id="KW-0812">Transmembrane</keyword>
<evidence type="ECO:0000259" key="7">
    <source>
        <dbReference type="Pfam" id="PF13190"/>
    </source>
</evidence>
<keyword evidence="9" id="KW-1185">Reference proteome</keyword>
<evidence type="ECO:0000313" key="8">
    <source>
        <dbReference type="EMBL" id="SNT39397.1"/>
    </source>
</evidence>
<name>A0A239M8X5_9ACTN</name>
<comment type="subcellular location">
    <subcellularLocation>
        <location evidence="1">Cell membrane</location>
    </subcellularLocation>
</comment>
<protein>
    <submittedName>
        <fullName evidence="8">Cobalt/nickel transport system permease protein</fullName>
    </submittedName>
</protein>
<dbReference type="GO" id="GO:0005886">
    <property type="term" value="C:plasma membrane"/>
    <property type="evidence" value="ECO:0007669"/>
    <property type="project" value="UniProtKB-SubCell"/>
</dbReference>
<evidence type="ECO:0000256" key="1">
    <source>
        <dbReference type="ARBA" id="ARBA00004236"/>
    </source>
</evidence>
<feature type="domain" description="PDGLE" evidence="7">
    <location>
        <begin position="15"/>
        <end position="104"/>
    </location>
</feature>
<evidence type="ECO:0000256" key="2">
    <source>
        <dbReference type="ARBA" id="ARBA00022475"/>
    </source>
</evidence>
<keyword evidence="4 6" id="KW-1133">Transmembrane helix</keyword>
<evidence type="ECO:0000256" key="6">
    <source>
        <dbReference type="SAM" id="Phobius"/>
    </source>
</evidence>
<dbReference type="Pfam" id="PF13190">
    <property type="entry name" value="PDGLE"/>
    <property type="match status" value="1"/>
</dbReference>
<dbReference type="EMBL" id="FZOF01000023">
    <property type="protein sequence ID" value="SNT39397.1"/>
    <property type="molecule type" value="Genomic_DNA"/>
</dbReference>
<keyword evidence="5 6" id="KW-0472">Membrane</keyword>
<evidence type="ECO:0000313" key="9">
    <source>
        <dbReference type="Proteomes" id="UP000198280"/>
    </source>
</evidence>
<dbReference type="InterPro" id="IPR025937">
    <property type="entry name" value="PDGLE_dom"/>
</dbReference>
<dbReference type="AlphaFoldDB" id="A0A239M8X5"/>
<sequence>MAAVTDTPKRGGIRPLWIAGLIAALVLAGFVSYYASASPDGLEKVAADHGIDKRTEDHAAKDSPLADYQTKDVGDARLSGGLAGVIGVGATLALGTGVFWVVRRRPRADEG</sequence>